<evidence type="ECO:0000313" key="5">
    <source>
        <dbReference type="Proteomes" id="UP001057753"/>
    </source>
</evidence>
<organism evidence="4 5">
    <name type="scientific">Salipaludibacillus agaradhaerens</name>
    <name type="common">Bacillus agaradhaerens</name>
    <dbReference type="NCBI Taxonomy" id="76935"/>
    <lineage>
        <taxon>Bacteria</taxon>
        <taxon>Bacillati</taxon>
        <taxon>Bacillota</taxon>
        <taxon>Bacilli</taxon>
        <taxon>Bacillales</taxon>
        <taxon>Bacillaceae</taxon>
    </lineage>
</organism>
<dbReference type="PROSITE" id="PS51257">
    <property type="entry name" value="PROKAR_LIPOPROTEIN"/>
    <property type="match status" value="1"/>
</dbReference>
<dbReference type="Gene3D" id="3.40.50.1980">
    <property type="entry name" value="Nitrogenase molybdenum iron protein domain"/>
    <property type="match status" value="2"/>
</dbReference>
<dbReference type="AlphaFoldDB" id="A0A9Q4AZU1"/>
<evidence type="ECO:0000259" key="3">
    <source>
        <dbReference type="PROSITE" id="PS50983"/>
    </source>
</evidence>
<dbReference type="Pfam" id="PF01497">
    <property type="entry name" value="Peripla_BP_2"/>
    <property type="match status" value="1"/>
</dbReference>
<name>A0A9Q4AZU1_SALAG</name>
<feature type="domain" description="Fe/B12 periplasmic-binding" evidence="3">
    <location>
        <begin position="54"/>
        <end position="314"/>
    </location>
</feature>
<dbReference type="InterPro" id="IPR002491">
    <property type="entry name" value="ABC_transptr_periplasmic_BD"/>
</dbReference>
<proteinExistence type="inferred from homology"/>
<accession>A0A9Q4AZU1</accession>
<dbReference type="SUPFAM" id="SSF53807">
    <property type="entry name" value="Helical backbone' metal receptor"/>
    <property type="match status" value="1"/>
</dbReference>
<comment type="similarity">
    <text evidence="1">Belongs to the bacterial solute-binding protein 8 family.</text>
</comment>
<evidence type="ECO:0000256" key="1">
    <source>
        <dbReference type="ARBA" id="ARBA00008814"/>
    </source>
</evidence>
<keyword evidence="2" id="KW-0732">Signal</keyword>
<sequence>MISRVILPLITLIALLTACSESAANNITPAASEGLYSIDDFAEQTITFQQAPERIAALSNGDMDIIYALGGSLVGRPTTSFDLVIEEAEEVEQIGSTHEIDLEKLTYVQPDVVLGHTQMNAKDVPTIQGLGAQIVLTDAQSVDDIKEQVLLFGQMLQKEDEAAQIVETITHKVSEIQSVTHNESVNVLLVYGAPGTYMAALPNSLSGDLLDIAGANNIASDFDRLEAYPQYAQINTERVVEANPDYILIMSHGNSDEVKDGFLKEMEQNAAWSEINAVKNNHIELLPSDLFGTNPGTRVTEALDLLVTLFESASDDS</sequence>
<dbReference type="PANTHER" id="PTHR30535:SF34">
    <property type="entry name" value="MOLYBDATE-BINDING PROTEIN MOLA"/>
    <property type="match status" value="1"/>
</dbReference>
<gene>
    <name evidence="4" type="ORF">HXA33_03980</name>
</gene>
<dbReference type="RefSeq" id="WP_257820448.1">
    <property type="nucleotide sequence ID" value="NZ_JABXYM010000001.1"/>
</dbReference>
<dbReference type="PROSITE" id="PS50983">
    <property type="entry name" value="FE_B12_PBP"/>
    <property type="match status" value="1"/>
</dbReference>
<comment type="caution">
    <text evidence="4">The sequence shown here is derived from an EMBL/GenBank/DDBJ whole genome shotgun (WGS) entry which is preliminary data.</text>
</comment>
<protein>
    <submittedName>
        <fullName evidence="4">ABC transporter substrate-binding protein</fullName>
    </submittedName>
</protein>
<feature type="chain" id="PRO_5040214318" evidence="2">
    <location>
        <begin position="24"/>
        <end position="317"/>
    </location>
</feature>
<feature type="signal peptide" evidence="2">
    <location>
        <begin position="1"/>
        <end position="23"/>
    </location>
</feature>
<keyword evidence="5" id="KW-1185">Reference proteome</keyword>
<dbReference type="GO" id="GO:0071281">
    <property type="term" value="P:cellular response to iron ion"/>
    <property type="evidence" value="ECO:0007669"/>
    <property type="project" value="TreeGrafter"/>
</dbReference>
<evidence type="ECO:0000256" key="2">
    <source>
        <dbReference type="SAM" id="SignalP"/>
    </source>
</evidence>
<dbReference type="EMBL" id="JABXYM010000001">
    <property type="protein sequence ID" value="MCR6095693.1"/>
    <property type="molecule type" value="Genomic_DNA"/>
</dbReference>
<dbReference type="InterPro" id="IPR050902">
    <property type="entry name" value="ABC_Transporter_SBP"/>
</dbReference>
<evidence type="ECO:0000313" key="4">
    <source>
        <dbReference type="EMBL" id="MCR6095693.1"/>
    </source>
</evidence>
<dbReference type="Proteomes" id="UP001057753">
    <property type="component" value="Unassembled WGS sequence"/>
</dbReference>
<dbReference type="PANTHER" id="PTHR30535">
    <property type="entry name" value="VITAMIN B12-BINDING PROTEIN"/>
    <property type="match status" value="1"/>
</dbReference>
<reference evidence="4" key="1">
    <citation type="submission" date="2020-06" db="EMBL/GenBank/DDBJ databases">
        <title>Insight into the genomes of haloalkaliphilic bacilli from Kenyan soda lakes.</title>
        <authorList>
            <person name="Mwirichia R."/>
            <person name="Villamizar G.C."/>
            <person name="Poehlein A."/>
            <person name="Mugweru J."/>
            <person name="Kipnyargis A."/>
            <person name="Kiplimo D."/>
            <person name="Orwa P."/>
            <person name="Daniel R."/>
        </authorList>
    </citation>
    <scope>NUCLEOTIDE SEQUENCE</scope>
    <source>
        <strain evidence="4">B1096_S55</strain>
    </source>
</reference>